<protein>
    <recommendedName>
        <fullName evidence="4">Acetyltransferase</fullName>
        <ecNumber evidence="4">2.3.1.-</ecNumber>
    </recommendedName>
</protein>
<sequence>MNKRKIRDYLRLTGSFVFFIVYLPHLLLVSVIESKKMVYSDVSAMTRTLDIKLKGWVALLYFLHNNAYFRSLFYFRIGPILSLLIGWYRPGDKYFIISKTLKMGKACVIAHPYATILNADSIGDNFSCRHCTTLGEKSNGRPQIGDNVALGANVTIVGKVHIGNNVIVGTGSVVVKDVPDNCIVAGNPAKIIRYIVND</sequence>
<evidence type="ECO:0000256" key="4">
    <source>
        <dbReference type="RuleBase" id="RU367021"/>
    </source>
</evidence>
<name>A0A412IAR6_9BACE</name>
<dbReference type="InterPro" id="IPR018357">
    <property type="entry name" value="Hexapep_transf_CS"/>
</dbReference>
<dbReference type="InterPro" id="IPR039369">
    <property type="entry name" value="LacA-like"/>
</dbReference>
<gene>
    <name evidence="6" type="ORF">DWX97_20310</name>
</gene>
<comment type="similarity">
    <text evidence="4">Belongs to the transferase hexapeptide repeat family.</text>
</comment>
<dbReference type="EC" id="2.3.1.-" evidence="4"/>
<keyword evidence="1 4" id="KW-0808">Transferase</keyword>
<evidence type="ECO:0000256" key="5">
    <source>
        <dbReference type="SAM" id="Phobius"/>
    </source>
</evidence>
<organism evidence="6 7">
    <name type="scientific">Bacteroides cellulosilyticus</name>
    <dbReference type="NCBI Taxonomy" id="246787"/>
    <lineage>
        <taxon>Bacteria</taxon>
        <taxon>Pseudomonadati</taxon>
        <taxon>Bacteroidota</taxon>
        <taxon>Bacteroidia</taxon>
        <taxon>Bacteroidales</taxon>
        <taxon>Bacteroidaceae</taxon>
        <taxon>Bacteroides</taxon>
    </lineage>
</organism>
<feature type="transmembrane region" description="Helical" evidence="5">
    <location>
        <begin position="67"/>
        <end position="88"/>
    </location>
</feature>
<dbReference type="PROSITE" id="PS00101">
    <property type="entry name" value="HEXAPEP_TRANSFERASES"/>
    <property type="match status" value="1"/>
</dbReference>
<proteinExistence type="inferred from homology"/>
<dbReference type="EMBL" id="QRVJ01000025">
    <property type="protein sequence ID" value="RGS33989.1"/>
    <property type="molecule type" value="Genomic_DNA"/>
</dbReference>
<dbReference type="PANTHER" id="PTHR43017">
    <property type="entry name" value="GALACTOSIDE O-ACETYLTRANSFERASE"/>
    <property type="match status" value="1"/>
</dbReference>
<dbReference type="InterPro" id="IPR001451">
    <property type="entry name" value="Hexapep"/>
</dbReference>
<dbReference type="Pfam" id="PF00132">
    <property type="entry name" value="Hexapep"/>
    <property type="match status" value="1"/>
</dbReference>
<feature type="transmembrane region" description="Helical" evidence="5">
    <location>
        <begin position="12"/>
        <end position="32"/>
    </location>
</feature>
<dbReference type="Proteomes" id="UP000283341">
    <property type="component" value="Unassembled WGS sequence"/>
</dbReference>
<comment type="caution">
    <text evidence="6">The sequence shown here is derived from an EMBL/GenBank/DDBJ whole genome shotgun (WGS) entry which is preliminary data.</text>
</comment>
<evidence type="ECO:0000313" key="7">
    <source>
        <dbReference type="Proteomes" id="UP000283341"/>
    </source>
</evidence>
<keyword evidence="3 4" id="KW-0012">Acyltransferase</keyword>
<evidence type="ECO:0000313" key="6">
    <source>
        <dbReference type="EMBL" id="RGS33989.1"/>
    </source>
</evidence>
<keyword evidence="5" id="KW-0472">Membrane</keyword>
<accession>A0A412IAR6</accession>
<dbReference type="AlphaFoldDB" id="A0A412IAR6"/>
<dbReference type="InterPro" id="IPR011004">
    <property type="entry name" value="Trimer_LpxA-like_sf"/>
</dbReference>
<keyword evidence="5" id="KW-0812">Transmembrane</keyword>
<evidence type="ECO:0000256" key="1">
    <source>
        <dbReference type="ARBA" id="ARBA00022679"/>
    </source>
</evidence>
<dbReference type="GO" id="GO:0008870">
    <property type="term" value="F:galactoside O-acetyltransferase activity"/>
    <property type="evidence" value="ECO:0007669"/>
    <property type="project" value="TreeGrafter"/>
</dbReference>
<keyword evidence="2" id="KW-0677">Repeat</keyword>
<dbReference type="SUPFAM" id="SSF51161">
    <property type="entry name" value="Trimeric LpxA-like enzymes"/>
    <property type="match status" value="1"/>
</dbReference>
<evidence type="ECO:0000256" key="2">
    <source>
        <dbReference type="ARBA" id="ARBA00022737"/>
    </source>
</evidence>
<evidence type="ECO:0000256" key="3">
    <source>
        <dbReference type="ARBA" id="ARBA00023315"/>
    </source>
</evidence>
<dbReference type="Gene3D" id="2.160.10.10">
    <property type="entry name" value="Hexapeptide repeat proteins"/>
    <property type="match status" value="1"/>
</dbReference>
<reference evidence="6 7" key="1">
    <citation type="submission" date="2018-08" db="EMBL/GenBank/DDBJ databases">
        <title>A genome reference for cultivated species of the human gut microbiota.</title>
        <authorList>
            <person name="Zou Y."/>
            <person name="Xue W."/>
            <person name="Luo G."/>
        </authorList>
    </citation>
    <scope>NUCLEOTIDE SEQUENCE [LARGE SCALE GENOMIC DNA]</scope>
    <source>
        <strain evidence="6 7">AF22-3AC</strain>
    </source>
</reference>
<dbReference type="PANTHER" id="PTHR43017:SF1">
    <property type="entry name" value="ACETYLTRANSFERASE YJL218W-RELATED"/>
    <property type="match status" value="1"/>
</dbReference>
<keyword evidence="5" id="KW-1133">Transmembrane helix</keyword>